<keyword evidence="8" id="KW-0812">Transmembrane</keyword>
<dbReference type="AlphaFoldDB" id="A0A1Z5JHG8"/>
<evidence type="ECO:0000313" key="11">
    <source>
        <dbReference type="EMBL" id="GAX13440.1"/>
    </source>
</evidence>
<keyword evidence="9" id="KW-0732">Signal</keyword>
<evidence type="ECO:0000313" key="12">
    <source>
        <dbReference type="Proteomes" id="UP000198406"/>
    </source>
</evidence>
<evidence type="ECO:0000256" key="5">
    <source>
        <dbReference type="ARBA" id="ARBA00023098"/>
    </source>
</evidence>
<dbReference type="EMBL" id="BDSP01000065">
    <property type="protein sequence ID" value="GAX13440.1"/>
    <property type="molecule type" value="Genomic_DNA"/>
</dbReference>
<comment type="catalytic activity">
    <reaction evidence="7">
        <text>a 1-acyl-sn-glycero-3-phosphate + an acyl-CoA = a 1,2-diacyl-sn-glycero-3-phosphate + CoA</text>
        <dbReference type="Rhea" id="RHEA:19709"/>
        <dbReference type="ChEBI" id="CHEBI:57287"/>
        <dbReference type="ChEBI" id="CHEBI:57970"/>
        <dbReference type="ChEBI" id="CHEBI:58342"/>
        <dbReference type="ChEBI" id="CHEBI:58608"/>
        <dbReference type="EC" id="2.3.1.51"/>
    </reaction>
</comment>
<keyword evidence="5 7" id="KW-0443">Lipid metabolism</keyword>
<dbReference type="SUPFAM" id="SSF69593">
    <property type="entry name" value="Glycerol-3-phosphate (1)-acyltransferase"/>
    <property type="match status" value="1"/>
</dbReference>
<evidence type="ECO:0000256" key="7">
    <source>
        <dbReference type="RuleBase" id="RU361267"/>
    </source>
</evidence>
<dbReference type="CDD" id="cd07989">
    <property type="entry name" value="LPLAT_AGPAT-like"/>
    <property type="match status" value="1"/>
</dbReference>
<dbReference type="InterPro" id="IPR004552">
    <property type="entry name" value="AGP_acyltrans"/>
</dbReference>
<proteinExistence type="inferred from homology"/>
<dbReference type="InterPro" id="IPR002123">
    <property type="entry name" value="Plipid/glycerol_acylTrfase"/>
</dbReference>
<dbReference type="GO" id="GO:0016020">
    <property type="term" value="C:membrane"/>
    <property type="evidence" value="ECO:0007669"/>
    <property type="project" value="InterPro"/>
</dbReference>
<dbReference type="PANTHER" id="PTHR10434">
    <property type="entry name" value="1-ACYL-SN-GLYCEROL-3-PHOSPHATE ACYLTRANSFERASE"/>
    <property type="match status" value="1"/>
</dbReference>
<feature type="domain" description="Phospholipid/glycerol acyltransferase" evidence="10">
    <location>
        <begin position="150"/>
        <end position="264"/>
    </location>
</feature>
<feature type="chain" id="PRO_5012938781" description="1-acyl-sn-glycerol-3-phosphate acyltransferase" evidence="9">
    <location>
        <begin position="22"/>
        <end position="346"/>
    </location>
</feature>
<dbReference type="EC" id="2.3.1.51" evidence="7"/>
<keyword evidence="3 7" id="KW-0444">Lipid biosynthesis</keyword>
<dbReference type="OrthoDB" id="417078at2759"/>
<dbReference type="Pfam" id="PF01553">
    <property type="entry name" value="Acyltransferase"/>
    <property type="match status" value="1"/>
</dbReference>
<evidence type="ECO:0000256" key="1">
    <source>
        <dbReference type="ARBA" id="ARBA00005189"/>
    </source>
</evidence>
<keyword evidence="7" id="KW-0594">Phospholipid biosynthesis</keyword>
<sequence length="346" mass="38052">MRQVGKLPIATVLFYVFQADAFLPQRPTVSSSITRIHSVVEQDDHRKHSYFLSLEEINPIITLNKDKSSIKVVNAFGLWCAVVSLTLAPIWTLAMSMVKMAHNMNEDFDPQRAIYDKTGKIWAKSWLALTNSIPTYSGEIESLRQGQGPCLYVANHASWLDIPILCTVLDPVFKFIAKGELKNVPCIGQQLTGGDHIIIDREDKRSQLRTFKDGLNWLKNGVPIMAFPEGKRSQDGRLMDFKGGLFSMATKAGVPIIPITISHAHAVMPSVSLFPVQPGRGKLHLHVHPAIDSAGRTEAELQELVKAAFLSQLPEDQLPLNAASSDQTSSSVVDVPAALKPVEAGN</sequence>
<dbReference type="PANTHER" id="PTHR10434:SF64">
    <property type="entry name" value="1-ACYL-SN-GLYCEROL-3-PHOSPHATE ACYLTRANSFERASE-RELATED"/>
    <property type="match status" value="1"/>
</dbReference>
<comment type="similarity">
    <text evidence="2 7">Belongs to the 1-acyl-sn-glycerol-3-phosphate acyltransferase family.</text>
</comment>
<keyword evidence="8" id="KW-0472">Membrane</keyword>
<evidence type="ECO:0000256" key="8">
    <source>
        <dbReference type="SAM" id="Phobius"/>
    </source>
</evidence>
<dbReference type="SMART" id="SM00563">
    <property type="entry name" value="PlsC"/>
    <property type="match status" value="1"/>
</dbReference>
<reference evidence="11 12" key="1">
    <citation type="journal article" date="2015" name="Plant Cell">
        <title>Oil accumulation by the oleaginous diatom Fistulifera solaris as revealed by the genome and transcriptome.</title>
        <authorList>
            <person name="Tanaka T."/>
            <person name="Maeda Y."/>
            <person name="Veluchamy A."/>
            <person name="Tanaka M."/>
            <person name="Abida H."/>
            <person name="Marechal E."/>
            <person name="Bowler C."/>
            <person name="Muto M."/>
            <person name="Sunaga Y."/>
            <person name="Tanaka M."/>
            <person name="Yoshino T."/>
            <person name="Taniguchi T."/>
            <person name="Fukuda Y."/>
            <person name="Nemoto M."/>
            <person name="Matsumoto M."/>
            <person name="Wong P.S."/>
            <person name="Aburatani S."/>
            <person name="Fujibuchi W."/>
        </authorList>
    </citation>
    <scope>NUCLEOTIDE SEQUENCE [LARGE SCALE GENOMIC DNA]</scope>
    <source>
        <strain evidence="11 12">JPCC DA0580</strain>
    </source>
</reference>
<comment type="domain">
    <text evidence="7">The HXXXXD motif is essential for acyltransferase activity and may constitute the binding site for the phosphate moiety of the glycerol-3-phosphate.</text>
</comment>
<dbReference type="GO" id="GO:0006654">
    <property type="term" value="P:phosphatidic acid biosynthetic process"/>
    <property type="evidence" value="ECO:0007669"/>
    <property type="project" value="TreeGrafter"/>
</dbReference>
<dbReference type="InParanoid" id="A0A1Z5JHG8"/>
<evidence type="ECO:0000256" key="4">
    <source>
        <dbReference type="ARBA" id="ARBA00022679"/>
    </source>
</evidence>
<dbReference type="FunCoup" id="A0A1Z5JHG8">
    <property type="interactions" value="27"/>
</dbReference>
<organism evidence="11 12">
    <name type="scientific">Fistulifera solaris</name>
    <name type="common">Oleaginous diatom</name>
    <dbReference type="NCBI Taxonomy" id="1519565"/>
    <lineage>
        <taxon>Eukaryota</taxon>
        <taxon>Sar</taxon>
        <taxon>Stramenopiles</taxon>
        <taxon>Ochrophyta</taxon>
        <taxon>Bacillariophyta</taxon>
        <taxon>Bacillariophyceae</taxon>
        <taxon>Bacillariophycidae</taxon>
        <taxon>Naviculales</taxon>
        <taxon>Naviculaceae</taxon>
        <taxon>Fistulifera</taxon>
    </lineage>
</organism>
<accession>A0A1Z5JHG8</accession>
<evidence type="ECO:0000259" key="10">
    <source>
        <dbReference type="SMART" id="SM00563"/>
    </source>
</evidence>
<gene>
    <name evidence="11" type="ORF">FisN_34Lh045</name>
</gene>
<keyword evidence="7" id="KW-1208">Phospholipid metabolism</keyword>
<dbReference type="NCBIfam" id="TIGR00530">
    <property type="entry name" value="AGP_acyltrn"/>
    <property type="match status" value="1"/>
</dbReference>
<keyword evidence="6 7" id="KW-0012">Acyltransferase</keyword>
<comment type="pathway">
    <text evidence="1">Lipid metabolism.</text>
</comment>
<evidence type="ECO:0000256" key="2">
    <source>
        <dbReference type="ARBA" id="ARBA00008655"/>
    </source>
</evidence>
<dbReference type="Proteomes" id="UP000198406">
    <property type="component" value="Unassembled WGS sequence"/>
</dbReference>
<evidence type="ECO:0000256" key="9">
    <source>
        <dbReference type="SAM" id="SignalP"/>
    </source>
</evidence>
<evidence type="ECO:0000256" key="6">
    <source>
        <dbReference type="ARBA" id="ARBA00023315"/>
    </source>
</evidence>
<evidence type="ECO:0000256" key="3">
    <source>
        <dbReference type="ARBA" id="ARBA00022516"/>
    </source>
</evidence>
<keyword evidence="4 7" id="KW-0808">Transferase</keyword>
<keyword evidence="8" id="KW-1133">Transmembrane helix</keyword>
<feature type="transmembrane region" description="Helical" evidence="8">
    <location>
        <begin position="76"/>
        <end position="94"/>
    </location>
</feature>
<dbReference type="GO" id="GO:0003841">
    <property type="term" value="F:1-acylglycerol-3-phosphate O-acyltransferase activity"/>
    <property type="evidence" value="ECO:0007669"/>
    <property type="project" value="UniProtKB-UniRule"/>
</dbReference>
<name>A0A1Z5JHG8_FISSO</name>
<feature type="signal peptide" evidence="9">
    <location>
        <begin position="1"/>
        <end position="21"/>
    </location>
</feature>
<comment type="caution">
    <text evidence="11">The sequence shown here is derived from an EMBL/GenBank/DDBJ whole genome shotgun (WGS) entry which is preliminary data.</text>
</comment>
<keyword evidence="12" id="KW-1185">Reference proteome</keyword>
<protein>
    <recommendedName>
        <fullName evidence="7">1-acyl-sn-glycerol-3-phosphate acyltransferase</fullName>
        <ecNumber evidence="7">2.3.1.51</ecNumber>
    </recommendedName>
</protein>